<gene>
    <name evidence="2" type="ORF">K2173_009923</name>
</gene>
<dbReference type="EMBL" id="JAIWQS010000007">
    <property type="protein sequence ID" value="KAJ8759822.1"/>
    <property type="molecule type" value="Genomic_DNA"/>
</dbReference>
<name>A0AAV8SZC3_9ROSI</name>
<organism evidence="2 3">
    <name type="scientific">Erythroxylum novogranatense</name>
    <dbReference type="NCBI Taxonomy" id="1862640"/>
    <lineage>
        <taxon>Eukaryota</taxon>
        <taxon>Viridiplantae</taxon>
        <taxon>Streptophyta</taxon>
        <taxon>Embryophyta</taxon>
        <taxon>Tracheophyta</taxon>
        <taxon>Spermatophyta</taxon>
        <taxon>Magnoliopsida</taxon>
        <taxon>eudicotyledons</taxon>
        <taxon>Gunneridae</taxon>
        <taxon>Pentapetalae</taxon>
        <taxon>rosids</taxon>
        <taxon>fabids</taxon>
        <taxon>Malpighiales</taxon>
        <taxon>Erythroxylaceae</taxon>
        <taxon>Erythroxylum</taxon>
    </lineage>
</organism>
<dbReference type="AlphaFoldDB" id="A0AAV8SZC3"/>
<evidence type="ECO:0000313" key="2">
    <source>
        <dbReference type="EMBL" id="KAJ8759822.1"/>
    </source>
</evidence>
<dbReference type="Proteomes" id="UP001159364">
    <property type="component" value="Linkage Group LG07"/>
</dbReference>
<reference evidence="2 3" key="1">
    <citation type="submission" date="2021-09" db="EMBL/GenBank/DDBJ databases">
        <title>Genomic insights and catalytic innovation underlie evolution of tropane alkaloids biosynthesis.</title>
        <authorList>
            <person name="Wang Y.-J."/>
            <person name="Tian T."/>
            <person name="Huang J.-P."/>
            <person name="Huang S.-X."/>
        </authorList>
    </citation>
    <scope>NUCLEOTIDE SEQUENCE [LARGE SCALE GENOMIC DNA]</scope>
    <source>
        <strain evidence="2">KIB-2018</strain>
        <tissue evidence="2">Leaf</tissue>
    </source>
</reference>
<evidence type="ECO:0000313" key="3">
    <source>
        <dbReference type="Proteomes" id="UP001159364"/>
    </source>
</evidence>
<feature type="transmembrane region" description="Helical" evidence="1">
    <location>
        <begin position="38"/>
        <end position="64"/>
    </location>
</feature>
<sequence length="80" mass="9425">MLFVCDIKSIDYLYKAYPIASETVIIKKRERKSKKEGLSWPLFYICLFSDLSLYQFSIWVFVLWSPGLSLIGERSHMPLD</sequence>
<keyword evidence="1" id="KW-0812">Transmembrane</keyword>
<keyword evidence="1" id="KW-0472">Membrane</keyword>
<accession>A0AAV8SZC3</accession>
<comment type="caution">
    <text evidence="2">The sequence shown here is derived from an EMBL/GenBank/DDBJ whole genome shotgun (WGS) entry which is preliminary data.</text>
</comment>
<keyword evidence="1" id="KW-1133">Transmembrane helix</keyword>
<protein>
    <submittedName>
        <fullName evidence="2">Uncharacterized protein</fullName>
    </submittedName>
</protein>
<keyword evidence="3" id="KW-1185">Reference proteome</keyword>
<proteinExistence type="predicted"/>
<evidence type="ECO:0000256" key="1">
    <source>
        <dbReference type="SAM" id="Phobius"/>
    </source>
</evidence>